<gene>
    <name evidence="1" type="ORF">B0T11DRAFT_275421</name>
</gene>
<comment type="caution">
    <text evidence="1">The sequence shown here is derived from an EMBL/GenBank/DDBJ whole genome shotgun (WGS) entry which is preliminary data.</text>
</comment>
<evidence type="ECO:0000313" key="2">
    <source>
        <dbReference type="Proteomes" id="UP000813385"/>
    </source>
</evidence>
<dbReference type="EMBL" id="JAGPXD010000002">
    <property type="protein sequence ID" value="KAH7367510.1"/>
    <property type="molecule type" value="Genomic_DNA"/>
</dbReference>
<proteinExistence type="predicted"/>
<sequence>MLRGTRYWKCSPKSQWPLARHSRGRQRHLASGTPRRPWDHKYIKVLEQRPDTCQAEKHPSLGPEPILTTAHDGDAEPITEERPFHLQLLSITTSDGEWEQSPSTQEMGHCVRSRTPSVVSCTSSEQDGCDIWDFDAGPLRTDSMDTQPPTACDIDGCRNSRTPQALSEEERNEEFTNADHSYLICEDSDSEDEYTPSESSEDELAFATEEEADSWLMKHFSLEEVQDIKAAWTWSISRRNWIHHDKETNTIIEWPKDIA</sequence>
<dbReference type="AlphaFoldDB" id="A0A8K0TLR8"/>
<organism evidence="1 2">
    <name type="scientific">Plectosphaerella cucumerina</name>
    <dbReference type="NCBI Taxonomy" id="40658"/>
    <lineage>
        <taxon>Eukaryota</taxon>
        <taxon>Fungi</taxon>
        <taxon>Dikarya</taxon>
        <taxon>Ascomycota</taxon>
        <taxon>Pezizomycotina</taxon>
        <taxon>Sordariomycetes</taxon>
        <taxon>Hypocreomycetidae</taxon>
        <taxon>Glomerellales</taxon>
        <taxon>Plectosphaerellaceae</taxon>
        <taxon>Plectosphaerella</taxon>
    </lineage>
</organism>
<keyword evidence="2" id="KW-1185">Reference proteome</keyword>
<reference evidence="1" key="1">
    <citation type="journal article" date="2021" name="Nat. Commun.">
        <title>Genetic determinants of endophytism in the Arabidopsis root mycobiome.</title>
        <authorList>
            <person name="Mesny F."/>
            <person name="Miyauchi S."/>
            <person name="Thiergart T."/>
            <person name="Pickel B."/>
            <person name="Atanasova L."/>
            <person name="Karlsson M."/>
            <person name="Huettel B."/>
            <person name="Barry K.W."/>
            <person name="Haridas S."/>
            <person name="Chen C."/>
            <person name="Bauer D."/>
            <person name="Andreopoulos W."/>
            <person name="Pangilinan J."/>
            <person name="LaButti K."/>
            <person name="Riley R."/>
            <person name="Lipzen A."/>
            <person name="Clum A."/>
            <person name="Drula E."/>
            <person name="Henrissat B."/>
            <person name="Kohler A."/>
            <person name="Grigoriev I.V."/>
            <person name="Martin F.M."/>
            <person name="Hacquard S."/>
        </authorList>
    </citation>
    <scope>NUCLEOTIDE SEQUENCE</scope>
    <source>
        <strain evidence="1">MPI-CAGE-AT-0016</strain>
    </source>
</reference>
<dbReference type="Proteomes" id="UP000813385">
    <property type="component" value="Unassembled WGS sequence"/>
</dbReference>
<protein>
    <submittedName>
        <fullName evidence="1">Uncharacterized protein</fullName>
    </submittedName>
</protein>
<name>A0A8K0TLR8_9PEZI</name>
<evidence type="ECO:0000313" key="1">
    <source>
        <dbReference type="EMBL" id="KAH7367510.1"/>
    </source>
</evidence>
<accession>A0A8K0TLR8</accession>